<reference evidence="5 6" key="1">
    <citation type="journal article" date="2013" name="PLoS ONE">
        <title>Genome-Wide Relatedness of Treponema pedis, from Gingiva and Necrotic Skin Lesions of Pigs, with the Human Oral Pathogen Treponema denticola.</title>
        <authorList>
            <person name="Svartstrom O."/>
            <person name="Mushtaq M."/>
            <person name="Pringle M."/>
            <person name="Segerman B."/>
        </authorList>
    </citation>
    <scope>NUCLEOTIDE SEQUENCE [LARGE SCALE GENOMIC DNA]</scope>
    <source>
        <strain evidence="5">T A4</strain>
    </source>
</reference>
<dbReference type="GO" id="GO:0005524">
    <property type="term" value="F:ATP binding"/>
    <property type="evidence" value="ECO:0007669"/>
    <property type="project" value="UniProtKB-KW"/>
</dbReference>
<dbReference type="PATRIC" id="fig|1291379.3.peg.863"/>
<organism evidence="5 6">
    <name type="scientific">Treponema pedis str. T A4</name>
    <dbReference type="NCBI Taxonomy" id="1291379"/>
    <lineage>
        <taxon>Bacteria</taxon>
        <taxon>Pseudomonadati</taxon>
        <taxon>Spirochaetota</taxon>
        <taxon>Spirochaetia</taxon>
        <taxon>Spirochaetales</taxon>
        <taxon>Treponemataceae</taxon>
        <taxon>Treponema</taxon>
    </lineage>
</organism>
<dbReference type="InterPro" id="IPR017871">
    <property type="entry name" value="ABC_transporter-like_CS"/>
</dbReference>
<evidence type="ECO:0000313" key="5">
    <source>
        <dbReference type="EMBL" id="AGT43362.1"/>
    </source>
</evidence>
<dbReference type="FunFam" id="3.40.50.300:FF:000134">
    <property type="entry name" value="Iron-enterobactin ABC transporter ATP-binding protein"/>
    <property type="match status" value="1"/>
</dbReference>
<sequence length="255" mass="28964">MNAIEIKDLHFAAATKEILKSVSLSVPHKQTVGLIGPNGSGKTTLLKHLYRAIEPEKNTVFINGEKIENFSYRETAKQITVMKQEQTSDFEYKVIEMVLMGRSPYRKFYESDTAEDKEIAYNALKFLGMEEAAERNFSTLSGGEKQRVLIARSLAQEADILILDEPTNHLDVHYQWALMDIIKKLHKTVLSVFHELNLAANFCDFIFVLADGKIAARGTPQEIYTPELFAKVFRIEADIMKTANGIPYIIYKRAI</sequence>
<dbReference type="EMBL" id="CP004120">
    <property type="protein sequence ID" value="AGT43362.1"/>
    <property type="molecule type" value="Genomic_DNA"/>
</dbReference>
<dbReference type="GO" id="GO:0016887">
    <property type="term" value="F:ATP hydrolysis activity"/>
    <property type="evidence" value="ECO:0007669"/>
    <property type="project" value="InterPro"/>
</dbReference>
<evidence type="ECO:0000256" key="1">
    <source>
        <dbReference type="ARBA" id="ARBA00022448"/>
    </source>
</evidence>
<keyword evidence="1" id="KW-0813">Transport</keyword>
<dbReference type="PANTHER" id="PTHR42794:SF2">
    <property type="entry name" value="ABC TRANSPORTER ATP-BINDING PROTEIN"/>
    <property type="match status" value="1"/>
</dbReference>
<keyword evidence="3 5" id="KW-0067">ATP-binding</keyword>
<feature type="domain" description="ABC transporter" evidence="4">
    <location>
        <begin position="4"/>
        <end position="236"/>
    </location>
</feature>
<dbReference type="PROSITE" id="PS00211">
    <property type="entry name" value="ABC_TRANSPORTER_1"/>
    <property type="match status" value="1"/>
</dbReference>
<dbReference type="InterPro" id="IPR003593">
    <property type="entry name" value="AAA+_ATPase"/>
</dbReference>
<proteinExistence type="predicted"/>
<dbReference type="Gene3D" id="3.40.50.300">
    <property type="entry name" value="P-loop containing nucleotide triphosphate hydrolases"/>
    <property type="match status" value="1"/>
</dbReference>
<dbReference type="SMART" id="SM00382">
    <property type="entry name" value="AAA"/>
    <property type="match status" value="1"/>
</dbReference>
<evidence type="ECO:0000313" key="6">
    <source>
        <dbReference type="Proteomes" id="UP000015620"/>
    </source>
</evidence>
<evidence type="ECO:0000256" key="2">
    <source>
        <dbReference type="ARBA" id="ARBA00022741"/>
    </source>
</evidence>
<dbReference type="Proteomes" id="UP000015620">
    <property type="component" value="Chromosome"/>
</dbReference>
<dbReference type="HOGENOM" id="CLU_000604_1_11_12"/>
<dbReference type="InterPro" id="IPR027417">
    <property type="entry name" value="P-loop_NTPase"/>
</dbReference>
<name>S5ZLA8_9SPIR</name>
<dbReference type="SUPFAM" id="SSF52540">
    <property type="entry name" value="P-loop containing nucleoside triphosphate hydrolases"/>
    <property type="match status" value="1"/>
</dbReference>
<protein>
    <submittedName>
        <fullName evidence="5">Iron compound ABC transporter ATP-binding protein</fullName>
    </submittedName>
</protein>
<dbReference type="Pfam" id="PF00005">
    <property type="entry name" value="ABC_tran"/>
    <property type="match status" value="1"/>
</dbReference>
<gene>
    <name evidence="5" type="ORF">TPE_0866</name>
</gene>
<dbReference type="AlphaFoldDB" id="S5ZLA8"/>
<dbReference type="KEGG" id="tped:TPE_0866"/>
<accession>S5ZLA8</accession>
<evidence type="ECO:0000256" key="3">
    <source>
        <dbReference type="ARBA" id="ARBA00022840"/>
    </source>
</evidence>
<dbReference type="RefSeq" id="WP_020964662.1">
    <property type="nucleotide sequence ID" value="NC_022097.1"/>
</dbReference>
<dbReference type="PROSITE" id="PS50893">
    <property type="entry name" value="ABC_TRANSPORTER_2"/>
    <property type="match status" value="1"/>
</dbReference>
<keyword evidence="6" id="KW-1185">Reference proteome</keyword>
<dbReference type="CDD" id="cd03214">
    <property type="entry name" value="ABC_Iron-Siderophores_B12_Hemin"/>
    <property type="match status" value="1"/>
</dbReference>
<dbReference type="GeneID" id="301089516"/>
<evidence type="ECO:0000259" key="4">
    <source>
        <dbReference type="PROSITE" id="PS50893"/>
    </source>
</evidence>
<dbReference type="InterPro" id="IPR003439">
    <property type="entry name" value="ABC_transporter-like_ATP-bd"/>
</dbReference>
<dbReference type="STRING" id="1291379.TPE_0866"/>
<keyword evidence="2" id="KW-0547">Nucleotide-binding</keyword>
<dbReference type="PANTHER" id="PTHR42794">
    <property type="entry name" value="HEMIN IMPORT ATP-BINDING PROTEIN HMUV"/>
    <property type="match status" value="1"/>
</dbReference>
<dbReference type="OrthoDB" id="9799337at2"/>